<evidence type="ECO:0000313" key="3">
    <source>
        <dbReference type="Proteomes" id="UP001186944"/>
    </source>
</evidence>
<dbReference type="AlphaFoldDB" id="A0AA88YNP0"/>
<dbReference type="SUPFAM" id="SSF52200">
    <property type="entry name" value="Toll/Interleukin receptor TIR domain"/>
    <property type="match status" value="1"/>
</dbReference>
<dbReference type="EMBL" id="VSWD01000006">
    <property type="protein sequence ID" value="KAK3100570.1"/>
    <property type="molecule type" value="Genomic_DNA"/>
</dbReference>
<dbReference type="InterPro" id="IPR042342">
    <property type="entry name" value="TTC22"/>
</dbReference>
<dbReference type="InterPro" id="IPR035897">
    <property type="entry name" value="Toll_tir_struct_dom_sf"/>
</dbReference>
<organism evidence="2 3">
    <name type="scientific">Pinctada imbricata</name>
    <name type="common">Atlantic pearl-oyster</name>
    <name type="synonym">Pinctada martensii</name>
    <dbReference type="NCBI Taxonomy" id="66713"/>
    <lineage>
        <taxon>Eukaryota</taxon>
        <taxon>Metazoa</taxon>
        <taxon>Spiralia</taxon>
        <taxon>Lophotrochozoa</taxon>
        <taxon>Mollusca</taxon>
        <taxon>Bivalvia</taxon>
        <taxon>Autobranchia</taxon>
        <taxon>Pteriomorphia</taxon>
        <taxon>Pterioida</taxon>
        <taxon>Pterioidea</taxon>
        <taxon>Pteriidae</taxon>
        <taxon>Pinctada</taxon>
    </lineage>
</organism>
<dbReference type="PANTHER" id="PTHR16253:SF0">
    <property type="entry name" value="TETRATRICOPEPTIDE REPEAT PROTEIN 22"/>
    <property type="match status" value="1"/>
</dbReference>
<dbReference type="PROSITE" id="PS50104">
    <property type="entry name" value="TIR"/>
    <property type="match status" value="1"/>
</dbReference>
<dbReference type="Pfam" id="PF13676">
    <property type="entry name" value="TIR_2"/>
    <property type="match status" value="1"/>
</dbReference>
<evidence type="ECO:0000259" key="1">
    <source>
        <dbReference type="PROSITE" id="PS50104"/>
    </source>
</evidence>
<reference evidence="2" key="1">
    <citation type="submission" date="2019-08" db="EMBL/GenBank/DDBJ databases">
        <title>The improved chromosome-level genome for the pearl oyster Pinctada fucata martensii using PacBio sequencing and Hi-C.</title>
        <authorList>
            <person name="Zheng Z."/>
        </authorList>
    </citation>
    <scope>NUCLEOTIDE SEQUENCE</scope>
    <source>
        <strain evidence="2">ZZ-2019</strain>
        <tissue evidence="2">Adductor muscle</tissue>
    </source>
</reference>
<name>A0AA88YNP0_PINIB</name>
<dbReference type="Proteomes" id="UP001186944">
    <property type="component" value="Unassembled WGS sequence"/>
</dbReference>
<dbReference type="Gene3D" id="3.40.50.10140">
    <property type="entry name" value="Toll/interleukin-1 receptor homology (TIR) domain"/>
    <property type="match status" value="1"/>
</dbReference>
<dbReference type="InterPro" id="IPR000157">
    <property type="entry name" value="TIR_dom"/>
</dbReference>
<dbReference type="PANTHER" id="PTHR16253">
    <property type="entry name" value="TETRATRICOPEPTIDE REPEAT PROTEIN 22"/>
    <property type="match status" value="1"/>
</dbReference>
<sequence length="417" mass="48104">MNLDDKFKGLSIRDPKFDIFFIYKTNSETSTWVKETCKDLERIHIVTGYHEKDFLPGREIPESITTCLKQSKHVGVVITPEFGRSHWCRYDMHKALIGVMNSNERRILPLFLNLTNFKEQFPEELENYSGLDVSGPRELWWHKLVTAIKVSNPGNVQTIQYHLHKLTEAIVAAGVETAIHTSDLLSRSPLGSLEGQVGRSCVQEILLSTCGIVFRTGSVKFDFAKLFPNNVGDSKIWSLQSVFNEACTERSLLACLQCSNNEERVKTFTPECEMKFYGINGVDHMKLSLAFNNRQEIHFNFMSERVFTVSNEDTTSVVRRLSQSECNIHFRSKHSQKIKRRFPVGRLSKHFSRGAKNYRNYRKVLFKFPGNRISGRYTFYRDNFRSPNSSGLNQEVSDNEVFLLVQNFNNSHKALIF</sequence>
<protein>
    <recommendedName>
        <fullName evidence="1">TIR domain-containing protein</fullName>
    </recommendedName>
</protein>
<feature type="domain" description="TIR" evidence="1">
    <location>
        <begin position="15"/>
        <end position="148"/>
    </location>
</feature>
<comment type="caution">
    <text evidence="2">The sequence shown here is derived from an EMBL/GenBank/DDBJ whole genome shotgun (WGS) entry which is preliminary data.</text>
</comment>
<evidence type="ECO:0000313" key="2">
    <source>
        <dbReference type="EMBL" id="KAK3100570.1"/>
    </source>
</evidence>
<dbReference type="GO" id="GO:0007165">
    <property type="term" value="P:signal transduction"/>
    <property type="evidence" value="ECO:0007669"/>
    <property type="project" value="InterPro"/>
</dbReference>
<keyword evidence="3" id="KW-1185">Reference proteome</keyword>
<accession>A0AA88YNP0</accession>
<gene>
    <name evidence="2" type="ORF">FSP39_021963</name>
</gene>
<proteinExistence type="predicted"/>
<dbReference type="SMART" id="SM00255">
    <property type="entry name" value="TIR"/>
    <property type="match status" value="1"/>
</dbReference>